<reference evidence="2 3" key="1">
    <citation type="journal article" date="2017" name="Nature">
        <title>The Apostasia genome and the evolution of orchids.</title>
        <authorList>
            <person name="Zhang G.Q."/>
            <person name="Liu K.W."/>
            <person name="Li Z."/>
            <person name="Lohaus R."/>
            <person name="Hsiao Y.Y."/>
            <person name="Niu S.C."/>
            <person name="Wang J.Y."/>
            <person name="Lin Y.C."/>
            <person name="Xu Q."/>
            <person name="Chen L.J."/>
            <person name="Yoshida K."/>
            <person name="Fujiwara S."/>
            <person name="Wang Z.W."/>
            <person name="Zhang Y.Q."/>
            <person name="Mitsuda N."/>
            <person name="Wang M."/>
            <person name="Liu G.H."/>
            <person name="Pecoraro L."/>
            <person name="Huang H.X."/>
            <person name="Xiao X.J."/>
            <person name="Lin M."/>
            <person name="Wu X.Y."/>
            <person name="Wu W.L."/>
            <person name="Chen Y.Y."/>
            <person name="Chang S.B."/>
            <person name="Sakamoto S."/>
            <person name="Ohme-Takagi M."/>
            <person name="Yagi M."/>
            <person name="Zeng S.J."/>
            <person name="Shen C.Y."/>
            <person name="Yeh C.M."/>
            <person name="Luo Y.B."/>
            <person name="Tsai W.C."/>
            <person name="Van de Peer Y."/>
            <person name="Liu Z.J."/>
        </authorList>
    </citation>
    <scope>NUCLEOTIDE SEQUENCE [LARGE SCALE GENOMIC DNA]</scope>
    <source>
        <strain evidence="3">cv. Shenzhen</strain>
        <tissue evidence="2">Stem</tissue>
    </source>
</reference>
<evidence type="ECO:0000313" key="2">
    <source>
        <dbReference type="EMBL" id="PKA53300.1"/>
    </source>
</evidence>
<name>A0A2I0ACN6_9ASPA</name>
<accession>A0A2I0ACN6</accession>
<dbReference type="EMBL" id="KZ451999">
    <property type="protein sequence ID" value="PKA53300.1"/>
    <property type="molecule type" value="Genomic_DNA"/>
</dbReference>
<proteinExistence type="predicted"/>
<protein>
    <submittedName>
        <fullName evidence="2">Uncharacterized protein</fullName>
    </submittedName>
</protein>
<organism evidence="2 3">
    <name type="scientific">Apostasia shenzhenica</name>
    <dbReference type="NCBI Taxonomy" id="1088818"/>
    <lineage>
        <taxon>Eukaryota</taxon>
        <taxon>Viridiplantae</taxon>
        <taxon>Streptophyta</taxon>
        <taxon>Embryophyta</taxon>
        <taxon>Tracheophyta</taxon>
        <taxon>Spermatophyta</taxon>
        <taxon>Magnoliopsida</taxon>
        <taxon>Liliopsida</taxon>
        <taxon>Asparagales</taxon>
        <taxon>Orchidaceae</taxon>
        <taxon>Apostasioideae</taxon>
        <taxon>Apostasia</taxon>
    </lineage>
</organism>
<feature type="chain" id="PRO_5014173426" evidence="1">
    <location>
        <begin position="30"/>
        <end position="119"/>
    </location>
</feature>
<gene>
    <name evidence="2" type="ORF">AXF42_Ash010030</name>
</gene>
<dbReference type="Proteomes" id="UP000236161">
    <property type="component" value="Unassembled WGS sequence"/>
</dbReference>
<keyword evidence="1" id="KW-0732">Signal</keyword>
<dbReference type="AlphaFoldDB" id="A0A2I0ACN6"/>
<evidence type="ECO:0000313" key="3">
    <source>
        <dbReference type="Proteomes" id="UP000236161"/>
    </source>
</evidence>
<sequence length="119" mass="13089">MGSAGRLVLSHSPEILLLLLLRLICAGEAVSFRWVPANPNSNIVRAGHRRTGAAGPRVLQHGPSAQAHLRVRGERFPAAARRSNRVACQVSRQQGRNRTGRAADAGCRRRRLRLFGYFS</sequence>
<evidence type="ECO:0000256" key="1">
    <source>
        <dbReference type="SAM" id="SignalP"/>
    </source>
</evidence>
<keyword evidence="3" id="KW-1185">Reference proteome</keyword>
<feature type="signal peptide" evidence="1">
    <location>
        <begin position="1"/>
        <end position="29"/>
    </location>
</feature>